<feature type="compositionally biased region" description="Low complexity" evidence="1">
    <location>
        <begin position="40"/>
        <end position="54"/>
    </location>
</feature>
<sequence length="60" mass="6302">MPIILSTALKLAILLSIPQTRYPSFRDPPLSVKEKPGPPSASQVVVAQSGSAQVKTTSAQ</sequence>
<accession>A0A2C5XAI9</accession>
<dbReference type="EMBL" id="APWK03000031">
    <property type="protein sequence ID" value="PHH54161.1"/>
    <property type="molecule type" value="Genomic_DNA"/>
</dbReference>
<dbReference type="Proteomes" id="UP000222788">
    <property type="component" value="Unassembled WGS sequence"/>
</dbReference>
<evidence type="ECO:0000313" key="3">
    <source>
        <dbReference type="EMBL" id="PHH54161.1"/>
    </source>
</evidence>
<feature type="chain" id="PRO_5012744875" evidence="2">
    <location>
        <begin position="24"/>
        <end position="60"/>
    </location>
</feature>
<comment type="caution">
    <text evidence="3">The sequence shown here is derived from an EMBL/GenBank/DDBJ whole genome shotgun (WGS) entry which is preliminary data.</text>
</comment>
<gene>
    <name evidence="3" type="ORF">CFIMG_008019RA00001</name>
</gene>
<evidence type="ECO:0000313" key="4">
    <source>
        <dbReference type="Proteomes" id="UP000222788"/>
    </source>
</evidence>
<feature type="signal peptide" evidence="2">
    <location>
        <begin position="1"/>
        <end position="23"/>
    </location>
</feature>
<evidence type="ECO:0000256" key="2">
    <source>
        <dbReference type="SAM" id="SignalP"/>
    </source>
</evidence>
<reference evidence="3 4" key="2">
    <citation type="journal article" date="2013" name="IMA Fungus">
        <title>IMA Genome-F 1: Ceratocystis fimbriata: Draft nuclear genome sequence for the plant pathogen, Ceratocystis fimbriata.</title>
        <authorList>
            <person name="Wilken P.M."/>
            <person name="Steenkamp E.T."/>
            <person name="Wingfield M.J."/>
            <person name="de Beer Z.W."/>
            <person name="Wingfield B.D."/>
        </authorList>
    </citation>
    <scope>NUCLEOTIDE SEQUENCE [LARGE SCALE GENOMIC DNA]</scope>
    <source>
        <strain evidence="3 4">CBS 114723</strain>
    </source>
</reference>
<proteinExistence type="predicted"/>
<evidence type="ECO:0000256" key="1">
    <source>
        <dbReference type="SAM" id="MobiDB-lite"/>
    </source>
</evidence>
<reference evidence="3 4" key="1">
    <citation type="journal article" date="2013" name="Fungal Biol.">
        <title>Analysis of microsatellite markers in the genome of the plant pathogen Ceratocystis fimbriata.</title>
        <authorList>
            <person name="Simpson M.C."/>
            <person name="Wilken P.M."/>
            <person name="Coetzee M.P."/>
            <person name="Wingfield M.J."/>
            <person name="Wingfield B.D."/>
        </authorList>
    </citation>
    <scope>NUCLEOTIDE SEQUENCE [LARGE SCALE GENOMIC DNA]</scope>
    <source>
        <strain evidence="3 4">CBS 114723</strain>
    </source>
</reference>
<keyword evidence="4" id="KW-1185">Reference proteome</keyword>
<organism evidence="3 4">
    <name type="scientific">Ceratocystis fimbriata CBS 114723</name>
    <dbReference type="NCBI Taxonomy" id="1035309"/>
    <lineage>
        <taxon>Eukaryota</taxon>
        <taxon>Fungi</taxon>
        <taxon>Dikarya</taxon>
        <taxon>Ascomycota</taxon>
        <taxon>Pezizomycotina</taxon>
        <taxon>Sordariomycetes</taxon>
        <taxon>Hypocreomycetidae</taxon>
        <taxon>Microascales</taxon>
        <taxon>Ceratocystidaceae</taxon>
        <taxon>Ceratocystis</taxon>
    </lineage>
</organism>
<feature type="region of interest" description="Disordered" evidence="1">
    <location>
        <begin position="22"/>
        <end position="60"/>
    </location>
</feature>
<name>A0A2C5XAI9_9PEZI</name>
<protein>
    <submittedName>
        <fullName evidence="3">Uncharacterized protein</fullName>
    </submittedName>
</protein>
<dbReference type="AlphaFoldDB" id="A0A2C5XAI9"/>
<keyword evidence="2" id="KW-0732">Signal</keyword>